<dbReference type="InterPro" id="IPR000485">
    <property type="entry name" value="AsnC-type_HTH_dom"/>
</dbReference>
<sequence length="146" mass="16744">MDIIDVKILDALKQNGRSTASEISKQVNLSVPAVSERIRKLDEANIIEQYTVKVNREEMGYKLLAVIFVNIDHAANIQHFRDAIIQFPEVIECHHMAGEYDYMLKVLIEDTSRLEFFLSEQLKTIQGVQKSNTLIVLSTLKEVINR</sequence>
<evidence type="ECO:0000256" key="1">
    <source>
        <dbReference type="ARBA" id="ARBA00023015"/>
    </source>
</evidence>
<dbReference type="PANTHER" id="PTHR30154">
    <property type="entry name" value="LEUCINE-RESPONSIVE REGULATORY PROTEIN"/>
    <property type="match status" value="1"/>
</dbReference>
<dbReference type="InterPro" id="IPR019888">
    <property type="entry name" value="Tscrpt_reg_AsnC-like"/>
</dbReference>
<dbReference type="InterPro" id="IPR011991">
    <property type="entry name" value="ArsR-like_HTH"/>
</dbReference>
<keyword evidence="1" id="KW-0805">Transcription regulation</keyword>
<dbReference type="EMBL" id="JBAWSY010000006">
    <property type="protein sequence ID" value="MEI4770041.1"/>
    <property type="molecule type" value="Genomic_DNA"/>
</dbReference>
<dbReference type="CDD" id="cd00090">
    <property type="entry name" value="HTH_ARSR"/>
    <property type="match status" value="1"/>
</dbReference>
<accession>A0ABU8F4U7</accession>
<comment type="caution">
    <text evidence="5">The sequence shown here is derived from an EMBL/GenBank/DDBJ whole genome shotgun (WGS) entry which is preliminary data.</text>
</comment>
<dbReference type="InterPro" id="IPR036390">
    <property type="entry name" value="WH_DNA-bd_sf"/>
</dbReference>
<dbReference type="InterPro" id="IPR019887">
    <property type="entry name" value="Tscrpt_reg_AsnC/Lrp_C"/>
</dbReference>
<dbReference type="SMART" id="SM00344">
    <property type="entry name" value="HTH_ASNC"/>
    <property type="match status" value="1"/>
</dbReference>
<evidence type="ECO:0000256" key="3">
    <source>
        <dbReference type="ARBA" id="ARBA00023163"/>
    </source>
</evidence>
<name>A0ABU8F4U7_9BACI</name>
<dbReference type="PROSITE" id="PS50956">
    <property type="entry name" value="HTH_ASNC_2"/>
    <property type="match status" value="1"/>
</dbReference>
<dbReference type="RefSeq" id="WP_336497599.1">
    <property type="nucleotide sequence ID" value="NZ_JBAWSY010000006.1"/>
</dbReference>
<reference evidence="5 6" key="1">
    <citation type="submission" date="2024-01" db="EMBL/GenBank/DDBJ databases">
        <title>Seven novel Bacillus-like species.</title>
        <authorList>
            <person name="Liu G."/>
        </authorList>
    </citation>
    <scope>NUCLEOTIDE SEQUENCE [LARGE SCALE GENOMIC DNA]</scope>
    <source>
        <strain evidence="5 6">FJAT-51614</strain>
    </source>
</reference>
<evidence type="ECO:0000256" key="2">
    <source>
        <dbReference type="ARBA" id="ARBA00023125"/>
    </source>
</evidence>
<dbReference type="InterPro" id="IPR036388">
    <property type="entry name" value="WH-like_DNA-bd_sf"/>
</dbReference>
<evidence type="ECO:0000313" key="5">
    <source>
        <dbReference type="EMBL" id="MEI4770041.1"/>
    </source>
</evidence>
<keyword evidence="3" id="KW-0804">Transcription</keyword>
<dbReference type="SUPFAM" id="SSF54909">
    <property type="entry name" value="Dimeric alpha+beta barrel"/>
    <property type="match status" value="1"/>
</dbReference>
<dbReference type="Gene3D" id="3.30.70.920">
    <property type="match status" value="1"/>
</dbReference>
<feature type="domain" description="HTH asnC-type" evidence="4">
    <location>
        <begin position="1"/>
        <end position="62"/>
    </location>
</feature>
<gene>
    <name evidence="5" type="ORF">WAX74_10370</name>
</gene>
<evidence type="ECO:0000313" key="6">
    <source>
        <dbReference type="Proteomes" id="UP001364890"/>
    </source>
</evidence>
<dbReference type="PANTHER" id="PTHR30154:SF34">
    <property type="entry name" value="TRANSCRIPTIONAL REGULATOR AZLB"/>
    <property type="match status" value="1"/>
</dbReference>
<dbReference type="InterPro" id="IPR011008">
    <property type="entry name" value="Dimeric_a/b-barrel"/>
</dbReference>
<dbReference type="Proteomes" id="UP001364890">
    <property type="component" value="Unassembled WGS sequence"/>
</dbReference>
<dbReference type="PRINTS" id="PR00033">
    <property type="entry name" value="HTHASNC"/>
</dbReference>
<dbReference type="Pfam" id="PF13412">
    <property type="entry name" value="HTH_24"/>
    <property type="match status" value="1"/>
</dbReference>
<keyword evidence="2" id="KW-0238">DNA-binding</keyword>
<dbReference type="SUPFAM" id="SSF46785">
    <property type="entry name" value="Winged helix' DNA-binding domain"/>
    <property type="match status" value="1"/>
</dbReference>
<dbReference type="Pfam" id="PF01037">
    <property type="entry name" value="AsnC_trans_reg"/>
    <property type="match status" value="1"/>
</dbReference>
<protein>
    <submittedName>
        <fullName evidence="5">Lrp/AsnC family transcriptional regulator</fullName>
    </submittedName>
</protein>
<dbReference type="Gene3D" id="1.10.10.10">
    <property type="entry name" value="Winged helix-like DNA-binding domain superfamily/Winged helix DNA-binding domain"/>
    <property type="match status" value="1"/>
</dbReference>
<proteinExistence type="predicted"/>
<evidence type="ECO:0000259" key="4">
    <source>
        <dbReference type="PROSITE" id="PS50956"/>
    </source>
</evidence>
<keyword evidence="6" id="KW-1185">Reference proteome</keyword>
<organism evidence="5 6">
    <name type="scientific">Psychrobacillus mangrovi</name>
    <dbReference type="NCBI Taxonomy" id="3117745"/>
    <lineage>
        <taxon>Bacteria</taxon>
        <taxon>Bacillati</taxon>
        <taxon>Bacillota</taxon>
        <taxon>Bacilli</taxon>
        <taxon>Bacillales</taxon>
        <taxon>Bacillaceae</taxon>
        <taxon>Psychrobacillus</taxon>
    </lineage>
</organism>